<feature type="transmembrane region" description="Helical" evidence="10">
    <location>
        <begin position="40"/>
        <end position="65"/>
    </location>
</feature>
<dbReference type="InterPro" id="IPR042916">
    <property type="entry name" value="CLEC12A/B"/>
</dbReference>
<gene>
    <name evidence="11" type="primary">Clec12a</name>
</gene>
<dbReference type="SUPFAM" id="SSF56436">
    <property type="entry name" value="C-type lectin-like"/>
    <property type="match status" value="1"/>
</dbReference>
<dbReference type="PANTHER" id="PTHR47647">
    <property type="entry name" value="C-TYPE LECTIN DOMAIN FAMILY 12 MEMBER B"/>
    <property type="match status" value="1"/>
</dbReference>
<name>A0A8C6QNH1_NANGA</name>
<evidence type="ECO:0000256" key="10">
    <source>
        <dbReference type="SAM" id="Phobius"/>
    </source>
</evidence>
<keyword evidence="5 10" id="KW-1133">Transmembrane helix</keyword>
<reference evidence="11" key="2">
    <citation type="submission" date="2025-09" db="UniProtKB">
        <authorList>
            <consortium name="Ensembl"/>
        </authorList>
    </citation>
    <scope>IDENTIFICATION</scope>
</reference>
<dbReference type="GO" id="GO:0005886">
    <property type="term" value="C:plasma membrane"/>
    <property type="evidence" value="ECO:0007669"/>
    <property type="project" value="UniProtKB-SubCell"/>
</dbReference>
<evidence type="ECO:0000256" key="7">
    <source>
        <dbReference type="ARBA" id="ARBA00023157"/>
    </source>
</evidence>
<dbReference type="GO" id="GO:0030545">
    <property type="term" value="F:signaling receptor regulator activity"/>
    <property type="evidence" value="ECO:0007669"/>
    <property type="project" value="InterPro"/>
</dbReference>
<comment type="subcellular location">
    <subcellularLocation>
        <location evidence="1">Cell membrane</location>
        <topology evidence="1">Single-pass type II membrane protein</topology>
    </subcellularLocation>
</comment>
<evidence type="ECO:0000256" key="2">
    <source>
        <dbReference type="ARBA" id="ARBA00022475"/>
    </source>
</evidence>
<keyword evidence="3 10" id="KW-0812">Transmembrane</keyword>
<keyword evidence="7" id="KW-1015">Disulfide bond</keyword>
<evidence type="ECO:0000256" key="9">
    <source>
        <dbReference type="ARBA" id="ARBA00023180"/>
    </source>
</evidence>
<keyword evidence="4" id="KW-0735">Signal-anchor</keyword>
<evidence type="ECO:0000313" key="12">
    <source>
        <dbReference type="Proteomes" id="UP000694381"/>
    </source>
</evidence>
<keyword evidence="2" id="KW-1003">Cell membrane</keyword>
<dbReference type="GeneTree" id="ENSGT00940000162719"/>
<evidence type="ECO:0000256" key="5">
    <source>
        <dbReference type="ARBA" id="ARBA00022989"/>
    </source>
</evidence>
<organism evidence="11 12">
    <name type="scientific">Nannospalax galili</name>
    <name type="common">Northern Israeli blind subterranean mole rat</name>
    <name type="synonym">Spalax galili</name>
    <dbReference type="NCBI Taxonomy" id="1026970"/>
    <lineage>
        <taxon>Eukaryota</taxon>
        <taxon>Metazoa</taxon>
        <taxon>Chordata</taxon>
        <taxon>Craniata</taxon>
        <taxon>Vertebrata</taxon>
        <taxon>Euteleostomi</taxon>
        <taxon>Mammalia</taxon>
        <taxon>Eutheria</taxon>
        <taxon>Euarchontoglires</taxon>
        <taxon>Glires</taxon>
        <taxon>Rodentia</taxon>
        <taxon>Myomorpha</taxon>
        <taxon>Muroidea</taxon>
        <taxon>Spalacidae</taxon>
        <taxon>Spalacinae</taxon>
        <taxon>Nannospalax</taxon>
    </lineage>
</organism>
<keyword evidence="12" id="KW-1185">Reference proteome</keyword>
<keyword evidence="8" id="KW-0675">Receptor</keyword>
<dbReference type="Proteomes" id="UP000694381">
    <property type="component" value="Unassembled WGS sequence"/>
</dbReference>
<proteinExistence type="predicted"/>
<dbReference type="PANTHER" id="PTHR47647:SF2">
    <property type="entry name" value="C-TYPE LECTIN DOMAIN FAMILY 12 MEMBER A"/>
    <property type="match status" value="1"/>
</dbReference>
<evidence type="ECO:0000256" key="3">
    <source>
        <dbReference type="ARBA" id="ARBA00022692"/>
    </source>
</evidence>
<evidence type="ECO:0000256" key="1">
    <source>
        <dbReference type="ARBA" id="ARBA00004401"/>
    </source>
</evidence>
<dbReference type="Gene3D" id="3.10.100.10">
    <property type="entry name" value="Mannose-Binding Protein A, subunit A"/>
    <property type="match status" value="1"/>
</dbReference>
<dbReference type="Ensembl" id="ENSNGAT00000010344.1">
    <property type="protein sequence ID" value="ENSNGAP00000005904.1"/>
    <property type="gene ID" value="ENSNGAG00000008578.1"/>
</dbReference>
<reference evidence="11" key="1">
    <citation type="submission" date="2025-08" db="UniProtKB">
        <authorList>
            <consortium name="Ensembl"/>
        </authorList>
    </citation>
    <scope>IDENTIFICATION</scope>
</reference>
<evidence type="ECO:0000313" key="11">
    <source>
        <dbReference type="Ensembl" id="ENSNGAP00000005904.1"/>
    </source>
</evidence>
<keyword evidence="9" id="KW-0325">Glycoprotein</keyword>
<protein>
    <submittedName>
        <fullName evidence="11">C-type lectin domain family 12, member a</fullName>
    </submittedName>
</protein>
<evidence type="ECO:0000256" key="4">
    <source>
        <dbReference type="ARBA" id="ARBA00022968"/>
    </source>
</evidence>
<dbReference type="AlphaFoldDB" id="A0A8C6QNH1"/>
<evidence type="ECO:0000256" key="8">
    <source>
        <dbReference type="ARBA" id="ARBA00023170"/>
    </source>
</evidence>
<evidence type="ECO:0000256" key="6">
    <source>
        <dbReference type="ARBA" id="ARBA00023136"/>
    </source>
</evidence>
<dbReference type="InterPro" id="IPR016186">
    <property type="entry name" value="C-type_lectin-like/link_sf"/>
</dbReference>
<keyword evidence="6 10" id="KW-0472">Membrane</keyword>
<dbReference type="OMA" id="TWMWHED"/>
<accession>A0A8C6QNH1</accession>
<dbReference type="InterPro" id="IPR016187">
    <property type="entry name" value="CTDL_fold"/>
</dbReference>
<sequence>MSEETVYADLKFQDSEKKENINNFDRCGAKAPPHLQHKSILILTLLCLLLFVGLGVLGGMFFTTLKREMVKLSKLQNTKEELQQNLSVQLMHNINSSKKVRSLSITLQKISTELCRKLYQKEPAHKCKPCPKTSMWYKDSCYSLLDGYENWQNGELLCSSQNASLLTIKNRSALVRFHVSSCEKGGHFGHFLLCIYSKIYSLSERSTSDLKKMYCGYINGMYVYYDYCTQRKLVMCEKAADKVKIESVLSKIPGETI</sequence>